<reference evidence="2 3" key="1">
    <citation type="journal article" date="2011" name="J. Bacteriol.">
        <title>Complete genome sequence of Algoriphagus sp. PR1, bacterial prey of a colony-forming choanoflagellate.</title>
        <authorList>
            <person name="Alegado R.A."/>
            <person name="Ferriera S."/>
            <person name="Nusbaum C."/>
            <person name="Young S.K."/>
            <person name="Zeng Q."/>
            <person name="Imamovic A."/>
            <person name="Fairclough S.R."/>
            <person name="King N."/>
        </authorList>
    </citation>
    <scope>NUCLEOTIDE SEQUENCE [LARGE SCALE GENOMIC DNA]</scope>
    <source>
        <strain evidence="2 3">PR1</strain>
    </source>
</reference>
<organism evidence="2 3">
    <name type="scientific">Algoriphagus machipongonensis</name>
    <dbReference type="NCBI Taxonomy" id="388413"/>
    <lineage>
        <taxon>Bacteria</taxon>
        <taxon>Pseudomonadati</taxon>
        <taxon>Bacteroidota</taxon>
        <taxon>Cytophagia</taxon>
        <taxon>Cytophagales</taxon>
        <taxon>Cyclobacteriaceae</taxon>
        <taxon>Algoriphagus</taxon>
    </lineage>
</organism>
<keyword evidence="1" id="KW-0812">Transmembrane</keyword>
<dbReference type="Pfam" id="PF12412">
    <property type="entry name" value="DUF3667"/>
    <property type="match status" value="1"/>
</dbReference>
<dbReference type="Proteomes" id="UP000003919">
    <property type="component" value="Chromosome"/>
</dbReference>
<keyword evidence="1" id="KW-1133">Transmembrane helix</keyword>
<dbReference type="EMBL" id="CM001023">
    <property type="protein sequence ID" value="EAZ80359.1"/>
    <property type="molecule type" value="Genomic_DNA"/>
</dbReference>
<gene>
    <name evidence="2" type="ORF">ALPR1_05535</name>
</gene>
<feature type="transmembrane region" description="Helical" evidence="1">
    <location>
        <begin position="79"/>
        <end position="99"/>
    </location>
</feature>
<feature type="transmembrane region" description="Helical" evidence="1">
    <location>
        <begin position="151"/>
        <end position="168"/>
    </location>
</feature>
<dbReference type="eggNOG" id="COG1566">
    <property type="taxonomic scope" value="Bacteria"/>
</dbReference>
<evidence type="ECO:0000313" key="2">
    <source>
        <dbReference type="EMBL" id="EAZ80359.1"/>
    </source>
</evidence>
<feature type="transmembrane region" description="Helical" evidence="1">
    <location>
        <begin position="220"/>
        <end position="238"/>
    </location>
</feature>
<keyword evidence="1" id="KW-0472">Membrane</keyword>
<name>A3HYM3_9BACT</name>
<dbReference type="EMBL" id="AAXU02000001">
    <property type="protein sequence ID" value="EAZ80359.1"/>
    <property type="molecule type" value="Genomic_DNA"/>
</dbReference>
<feature type="transmembrane region" description="Helical" evidence="1">
    <location>
        <begin position="250"/>
        <end position="274"/>
    </location>
</feature>
<dbReference type="OrthoDB" id="7446256at2"/>
<protein>
    <submittedName>
        <fullName evidence="2">Membrane protein</fullName>
    </submittedName>
</protein>
<dbReference type="HOGENOM" id="CLU_046825_3_0_10"/>
<accession>A3HYM3</accession>
<comment type="caution">
    <text evidence="2">The sequence shown here is derived from an EMBL/GenBank/DDBJ whole genome shotgun (WGS) entry which is preliminary data.</text>
</comment>
<evidence type="ECO:0000256" key="1">
    <source>
        <dbReference type="SAM" id="Phobius"/>
    </source>
</evidence>
<sequence>MESKVNSCVRCGVELKGKYCSNCGEKRIESEDKKLNHFLEEAISSVFVADGKFFKTIKLLLTNPGELTKSFVLGIRKKYLSPLQLFFFANLVYFIFPFISTFNTTLDVQLNNLPYSNSIRPIVESYLQESQKSLESFTLEYEGISSSNGKLLLIVLVLLQGLFLKLLFWKRKNLFLVDFLAGSAYFYGFYILFVLVLLPGIIMLFGDVLGMSFNSFFNELTLSITFLLVIILYMYFLIRKAYDASNIGSLWRSVLLGFFIIPSFIIYRFILFWITYWMVI</sequence>
<dbReference type="STRING" id="388413.ALPR1_05535"/>
<dbReference type="RefSeq" id="WP_008198971.1">
    <property type="nucleotide sequence ID" value="NZ_CM001023.1"/>
</dbReference>
<evidence type="ECO:0000313" key="3">
    <source>
        <dbReference type="Proteomes" id="UP000003919"/>
    </source>
</evidence>
<proteinExistence type="predicted"/>
<dbReference type="AlphaFoldDB" id="A3HYM3"/>
<feature type="transmembrane region" description="Helical" evidence="1">
    <location>
        <begin position="180"/>
        <end position="205"/>
    </location>
</feature>
<keyword evidence="3" id="KW-1185">Reference proteome</keyword>
<dbReference type="InterPro" id="IPR022134">
    <property type="entry name" value="DUF3667"/>
</dbReference>